<dbReference type="RefSeq" id="WP_010890943.1">
    <property type="nucleotide sequence ID" value="NZ_JBNNWK010000064.1"/>
</dbReference>
<accession>A0A0B9A319</accession>
<keyword evidence="4" id="KW-1185">Reference proteome</keyword>
<dbReference type="InterPro" id="IPR002104">
    <property type="entry name" value="Integrase_catalytic"/>
</dbReference>
<name>A0A0B9A319_9SPHN</name>
<dbReference type="GO" id="GO:0006310">
    <property type="term" value="P:DNA recombination"/>
    <property type="evidence" value="ECO:0007669"/>
    <property type="project" value="UniProtKB-KW"/>
</dbReference>
<proteinExistence type="predicted"/>
<gene>
    <name evidence="3" type="ORF">NJ75_03549</name>
</gene>
<evidence type="ECO:0000259" key="2">
    <source>
        <dbReference type="Pfam" id="PF00589"/>
    </source>
</evidence>
<sequence length="710" mass="81080">MGLTPLALVGGTPHDTDRYNNWLEGRLAEISPLLVANPIWSDAMMGEVFGHPWLSQTYASLPLQAAVPVLTNEIKAYLAVSVLDDRKADAHWFQRRIPVIRYLVEEGADLLGHFEAGCLADIPHPGFAPSDDEGARKRNHHNDAVLECYAAWYGANYGRRRQSQTRQWIRGGKIVTSEFRSPEVQLFGDIHRFAIINRAQMAPMHDRDIILLNDLYSEEDTRFRDRQRRSDTYINFLNFEPWLRPLMRGFLLDKVAHGEFAPRTVIAMRSRLRLFAQFLHEESVAGPAKINELTMERYLAWGNARNAAGKNWYTDIVQLMRAAPVLLPGEWPRIALDKRAARRIRYKQAPDDPRNRLYASREGANRAAPPEALAAMMARLDELPAPIPVIFMIGITTGARAEDLHALLFDCLRPDPHDKRFMLFTFWQNKVSRWNTKPLLATDPAHRAMIELIEAQQDRVRQRYGRATKYLFPVFYGKRESFLGYNWTLQELRMLCLRHGIVDGEGKPFDFSWHPLRHHRGTQMAAEGHDILSIMFELGHASPDMASMYVNKRLDLKKNALLRKGGGQFFTIAGKVDEAVGDLLLRKETMLATRVCGGACTLPGQLGEWCEHAHACLTCRFFRADGGDVEHFRCERAGLYAAIEGLEQEAQNYEEGGQTRMADITRKRLQRNKDAVHNTDTIIRSIEEHGLYKGEKQRYRPATAREEATS</sequence>
<reference evidence="3 4" key="1">
    <citation type="submission" date="2014-10" db="EMBL/GenBank/DDBJ databases">
        <title>Draft genome sequence of Novosphingobium subterraneum DSM 12447.</title>
        <authorList>
            <person name="Gan H.M."/>
            <person name="Gan H.Y."/>
            <person name="Savka M.A."/>
        </authorList>
    </citation>
    <scope>NUCLEOTIDE SEQUENCE [LARGE SCALE GENOMIC DNA]</scope>
    <source>
        <strain evidence="3 4">DSM 12447</strain>
    </source>
</reference>
<dbReference type="STRING" id="48936.NJ75_03549"/>
<evidence type="ECO:0000313" key="3">
    <source>
        <dbReference type="EMBL" id="KHS43730.1"/>
    </source>
</evidence>
<evidence type="ECO:0000256" key="1">
    <source>
        <dbReference type="ARBA" id="ARBA00023172"/>
    </source>
</evidence>
<protein>
    <submittedName>
        <fullName evidence="3">Phage integrase</fullName>
    </submittedName>
</protein>
<dbReference type="GO" id="GO:0015074">
    <property type="term" value="P:DNA integration"/>
    <property type="evidence" value="ECO:0007669"/>
    <property type="project" value="InterPro"/>
</dbReference>
<dbReference type="EMBL" id="JRVC01000021">
    <property type="protein sequence ID" value="KHS43730.1"/>
    <property type="molecule type" value="Genomic_DNA"/>
</dbReference>
<dbReference type="Gene3D" id="1.10.443.10">
    <property type="entry name" value="Intergrase catalytic core"/>
    <property type="match status" value="1"/>
</dbReference>
<organism evidence="3 4">
    <name type="scientific">Novosphingobium subterraneum</name>
    <dbReference type="NCBI Taxonomy" id="48936"/>
    <lineage>
        <taxon>Bacteria</taxon>
        <taxon>Pseudomonadati</taxon>
        <taxon>Pseudomonadota</taxon>
        <taxon>Alphaproteobacteria</taxon>
        <taxon>Sphingomonadales</taxon>
        <taxon>Sphingomonadaceae</taxon>
        <taxon>Novosphingobium</taxon>
    </lineage>
</organism>
<dbReference type="AlphaFoldDB" id="A0A0B9A319"/>
<dbReference type="SUPFAM" id="SSF56349">
    <property type="entry name" value="DNA breaking-rejoining enzymes"/>
    <property type="match status" value="1"/>
</dbReference>
<dbReference type="InterPro" id="IPR011010">
    <property type="entry name" value="DNA_brk_join_enz"/>
</dbReference>
<dbReference type="Proteomes" id="UP000031338">
    <property type="component" value="Unassembled WGS sequence"/>
</dbReference>
<comment type="caution">
    <text evidence="3">The sequence shown here is derived from an EMBL/GenBank/DDBJ whole genome shotgun (WGS) entry which is preliminary data.</text>
</comment>
<keyword evidence="1" id="KW-0233">DNA recombination</keyword>
<dbReference type="Pfam" id="PF00589">
    <property type="entry name" value="Phage_integrase"/>
    <property type="match status" value="1"/>
</dbReference>
<dbReference type="CDD" id="cd01187">
    <property type="entry name" value="INT_tnpB_C_Tn554"/>
    <property type="match status" value="1"/>
</dbReference>
<dbReference type="PATRIC" id="fig|48936.3.peg.3579"/>
<feature type="domain" description="Tyr recombinase" evidence="2">
    <location>
        <begin position="373"/>
        <end position="552"/>
    </location>
</feature>
<dbReference type="GO" id="GO:0003677">
    <property type="term" value="F:DNA binding"/>
    <property type="evidence" value="ECO:0007669"/>
    <property type="project" value="InterPro"/>
</dbReference>
<evidence type="ECO:0000313" key="4">
    <source>
        <dbReference type="Proteomes" id="UP000031338"/>
    </source>
</evidence>
<dbReference type="InterPro" id="IPR013762">
    <property type="entry name" value="Integrase-like_cat_sf"/>
</dbReference>